<dbReference type="AlphaFoldDB" id="A0A0Q0UCL8"/>
<protein>
    <submittedName>
        <fullName evidence="1">Putative hydrolase YutF</fullName>
        <ecNumber evidence="1">3.-.-.-</ecNumber>
    </submittedName>
</protein>
<dbReference type="Proteomes" id="UP000050517">
    <property type="component" value="Unassembled WGS sequence"/>
</dbReference>
<dbReference type="EC" id="3.-.-.-" evidence="1"/>
<gene>
    <name evidence="1" type="primary">yutF</name>
    <name evidence="1" type="ORF">Cocul_00817</name>
</gene>
<reference evidence="1 2" key="1">
    <citation type="submission" date="2015-10" db="EMBL/GenBank/DDBJ databases">
        <title>Corynebacteirum lowii and Corynebacterium oculi species nova, derived from human clinical disease and and emended description of Corynebacterium mastiditis.</title>
        <authorList>
            <person name="Bernard K."/>
            <person name="Pacheco A.L."/>
            <person name="Mcdougall C."/>
            <person name="Burtx T."/>
            <person name="Weibe D."/>
            <person name="Tyler S."/>
            <person name="Olson A.B."/>
            <person name="Cnockaert M."/>
            <person name="Eguchi H."/>
            <person name="Kuwahara T."/>
            <person name="Nakayama-Imaohji H."/>
            <person name="Boudewijins M."/>
            <person name="Van Hoecke F."/>
            <person name="Bernier A.-M."/>
            <person name="Vandamme P."/>
        </authorList>
    </citation>
    <scope>NUCLEOTIDE SEQUENCE [LARGE SCALE GENOMIC DNA]</scope>
    <source>
        <strain evidence="1 2">NML 130210</strain>
    </source>
</reference>
<dbReference type="InterPro" id="IPR023214">
    <property type="entry name" value="HAD_sf"/>
</dbReference>
<dbReference type="Pfam" id="PF13344">
    <property type="entry name" value="Hydrolase_6"/>
    <property type="match status" value="1"/>
</dbReference>
<keyword evidence="1" id="KW-0378">Hydrolase</keyword>
<dbReference type="GO" id="GO:0005737">
    <property type="term" value="C:cytoplasm"/>
    <property type="evidence" value="ECO:0007669"/>
    <property type="project" value="TreeGrafter"/>
</dbReference>
<dbReference type="SUPFAM" id="SSF56784">
    <property type="entry name" value="HAD-like"/>
    <property type="match status" value="1"/>
</dbReference>
<organism evidence="1 2">
    <name type="scientific">Corynebacterium oculi</name>
    <dbReference type="NCBI Taxonomy" id="1544416"/>
    <lineage>
        <taxon>Bacteria</taxon>
        <taxon>Bacillati</taxon>
        <taxon>Actinomycetota</taxon>
        <taxon>Actinomycetes</taxon>
        <taxon>Mycobacteriales</taxon>
        <taxon>Corynebacteriaceae</taxon>
        <taxon>Corynebacterium</taxon>
    </lineage>
</organism>
<dbReference type="InterPro" id="IPR006357">
    <property type="entry name" value="HAD-SF_hydro_IIA"/>
</dbReference>
<evidence type="ECO:0000313" key="1">
    <source>
        <dbReference type="EMBL" id="KQB85669.1"/>
    </source>
</evidence>
<evidence type="ECO:0000313" key="2">
    <source>
        <dbReference type="Proteomes" id="UP000050517"/>
    </source>
</evidence>
<keyword evidence="2" id="KW-1185">Reference proteome</keyword>
<dbReference type="Pfam" id="PF13242">
    <property type="entry name" value="Hydrolase_like"/>
    <property type="match status" value="1"/>
</dbReference>
<dbReference type="RefSeq" id="WP_055121972.1">
    <property type="nucleotide sequence ID" value="NZ_LKST01000001.1"/>
</dbReference>
<dbReference type="PATRIC" id="fig|1544416.3.peg.817"/>
<dbReference type="InterPro" id="IPR036412">
    <property type="entry name" value="HAD-like_sf"/>
</dbReference>
<dbReference type="PANTHER" id="PTHR19288:SF95">
    <property type="entry name" value="D-GLYCEROL 3-PHOSPHATE PHOSPHATASE"/>
    <property type="match status" value="1"/>
</dbReference>
<name>A0A0Q0UCL8_9CORY</name>
<accession>A0A0Q0UCL8</accession>
<sequence>MTLAQEHDALLFDLDGTVWHGDTAILEAVEALRGLDPIYLTNNASKAPAEVQEKLKRMGLPTGTVLTSAQAAVSLAQEVAPGARVLILGAQSFRDLAREAGLRVVDSAEEAQVVLHGHSPDTGWAQLSEAALAIQRGARYIASNRDTSLPSERGFLVGNGSMVAAVESATGVRAVAAGKPGTRMFEQATQNKANPLVIGDRLDTDIAGGNAAGMATLHVLTGVSGREELLAAPPEHRPTYVAESMSALHGEAGAVRPGPQENASARREGDAVVVEGDTSHHRLLAALPVAWEGPFSEIRGL</sequence>
<proteinExistence type="predicted"/>
<comment type="caution">
    <text evidence="1">The sequence shown here is derived from an EMBL/GenBank/DDBJ whole genome shotgun (WGS) entry which is preliminary data.</text>
</comment>
<dbReference type="PANTHER" id="PTHR19288">
    <property type="entry name" value="4-NITROPHENYLPHOSPHATASE-RELATED"/>
    <property type="match status" value="1"/>
</dbReference>
<dbReference type="Gene3D" id="3.40.50.1000">
    <property type="entry name" value="HAD superfamily/HAD-like"/>
    <property type="match status" value="2"/>
</dbReference>
<dbReference type="EMBL" id="LKST01000001">
    <property type="protein sequence ID" value="KQB85669.1"/>
    <property type="molecule type" value="Genomic_DNA"/>
</dbReference>
<dbReference type="STRING" id="1544416.Cocul_00817"/>
<dbReference type="GO" id="GO:0016791">
    <property type="term" value="F:phosphatase activity"/>
    <property type="evidence" value="ECO:0007669"/>
    <property type="project" value="TreeGrafter"/>
</dbReference>
<dbReference type="OrthoDB" id="3400930at2"/>